<organism evidence="2 3">
    <name type="scientific">Ooceraea biroi</name>
    <name type="common">Clonal raider ant</name>
    <name type="synonym">Cerapachys biroi</name>
    <dbReference type="NCBI Taxonomy" id="2015173"/>
    <lineage>
        <taxon>Eukaryota</taxon>
        <taxon>Metazoa</taxon>
        <taxon>Ecdysozoa</taxon>
        <taxon>Arthropoda</taxon>
        <taxon>Hexapoda</taxon>
        <taxon>Insecta</taxon>
        <taxon>Pterygota</taxon>
        <taxon>Neoptera</taxon>
        <taxon>Endopterygota</taxon>
        <taxon>Hymenoptera</taxon>
        <taxon>Apocrita</taxon>
        <taxon>Aculeata</taxon>
        <taxon>Formicoidea</taxon>
        <taxon>Formicidae</taxon>
        <taxon>Dorylinae</taxon>
        <taxon>Ooceraea</taxon>
    </lineage>
</organism>
<dbReference type="AlphaFoldDB" id="A0A026WEJ0"/>
<feature type="compositionally biased region" description="Gly residues" evidence="1">
    <location>
        <begin position="86"/>
        <end position="96"/>
    </location>
</feature>
<reference evidence="2 3" key="1">
    <citation type="journal article" date="2014" name="Curr. Biol.">
        <title>The genome of the clonal raider ant Cerapachys biroi.</title>
        <authorList>
            <person name="Oxley P.R."/>
            <person name="Ji L."/>
            <person name="Fetter-Pruneda I."/>
            <person name="McKenzie S.K."/>
            <person name="Li C."/>
            <person name="Hu H."/>
            <person name="Zhang G."/>
            <person name="Kronauer D.J."/>
        </authorList>
    </citation>
    <scope>NUCLEOTIDE SEQUENCE [LARGE SCALE GENOMIC DNA]</scope>
</reference>
<proteinExistence type="predicted"/>
<feature type="compositionally biased region" description="Basic and acidic residues" evidence="1">
    <location>
        <begin position="28"/>
        <end position="49"/>
    </location>
</feature>
<evidence type="ECO:0000313" key="3">
    <source>
        <dbReference type="Proteomes" id="UP000053097"/>
    </source>
</evidence>
<keyword evidence="3" id="KW-1185">Reference proteome</keyword>
<protein>
    <submittedName>
        <fullName evidence="2">Uncharacterized protein</fullName>
    </submittedName>
</protein>
<dbReference type="EMBL" id="KK107260">
    <property type="protein sequence ID" value="EZA54076.1"/>
    <property type="molecule type" value="Genomic_DNA"/>
</dbReference>
<sequence length="96" mass="10145">MHESLVSGDDCIEVKQPRKGTPYGNIRGRREAEGRGRGQGEEEEARRDGLSGPGETANVRPRAAVSARTGWRSGEGRAGGRCALGVQGGEGVTRAR</sequence>
<dbReference type="Proteomes" id="UP000053097">
    <property type="component" value="Unassembled WGS sequence"/>
</dbReference>
<name>A0A026WEJ0_OOCBI</name>
<gene>
    <name evidence="2" type="ORF">X777_05925</name>
</gene>
<feature type="region of interest" description="Disordered" evidence="1">
    <location>
        <begin position="1"/>
        <end position="96"/>
    </location>
</feature>
<evidence type="ECO:0000313" key="2">
    <source>
        <dbReference type="EMBL" id="EZA54076.1"/>
    </source>
</evidence>
<accession>A0A026WEJ0</accession>
<evidence type="ECO:0000256" key="1">
    <source>
        <dbReference type="SAM" id="MobiDB-lite"/>
    </source>
</evidence>